<evidence type="ECO:0000256" key="2">
    <source>
        <dbReference type="ARBA" id="ARBA00004569"/>
    </source>
</evidence>
<dbReference type="InterPro" id="IPR017905">
    <property type="entry name" value="ERV/ALR_sulphydryl_oxidase"/>
</dbReference>
<dbReference type="Proteomes" id="UP000789375">
    <property type="component" value="Unassembled WGS sequence"/>
</dbReference>
<dbReference type="Gene3D" id="1.20.120.310">
    <property type="entry name" value="ERV/ALR sulfhydryl oxidase domain"/>
    <property type="match status" value="1"/>
</dbReference>
<dbReference type="InterPro" id="IPR036774">
    <property type="entry name" value="ERV/ALR_sulphydryl_oxid_sf"/>
</dbReference>
<evidence type="ECO:0000256" key="4">
    <source>
        <dbReference type="ARBA" id="ARBA00022827"/>
    </source>
</evidence>
<dbReference type="Gene3D" id="4.10.320.60">
    <property type="match status" value="1"/>
</dbReference>
<protein>
    <recommendedName>
        <fullName evidence="8">Sulfhydryl oxidase</fullName>
        <ecNumber evidence="8">1.8.3.2</ecNumber>
    </recommendedName>
</protein>
<comment type="catalytic activity">
    <reaction evidence="8">
        <text>2 R'C(R)SH + O2 = R'C(R)S-S(R)CR' + H2O2</text>
        <dbReference type="Rhea" id="RHEA:17357"/>
        <dbReference type="ChEBI" id="CHEBI:15379"/>
        <dbReference type="ChEBI" id="CHEBI:16240"/>
        <dbReference type="ChEBI" id="CHEBI:16520"/>
        <dbReference type="ChEBI" id="CHEBI:17412"/>
        <dbReference type="EC" id="1.8.3.2"/>
    </reaction>
</comment>
<proteinExistence type="predicted"/>
<comment type="subcellular location">
    <subcellularLocation>
        <location evidence="2">Mitochondrion intermembrane space</location>
    </subcellularLocation>
</comment>
<dbReference type="GO" id="GO:0016971">
    <property type="term" value="F:flavin-dependent sulfhydryl oxidase activity"/>
    <property type="evidence" value="ECO:0007669"/>
    <property type="project" value="InterPro"/>
</dbReference>
<reference evidence="11" key="1">
    <citation type="submission" date="2021-06" db="EMBL/GenBank/DDBJ databases">
        <authorList>
            <person name="Kallberg Y."/>
            <person name="Tangrot J."/>
            <person name="Rosling A."/>
        </authorList>
    </citation>
    <scope>NUCLEOTIDE SEQUENCE</scope>
    <source>
        <strain evidence="11">87-6 pot B 2015</strain>
    </source>
</reference>
<evidence type="ECO:0000256" key="1">
    <source>
        <dbReference type="ARBA" id="ARBA00001974"/>
    </source>
</evidence>
<organism evidence="11 12">
    <name type="scientific">Funneliformis mosseae</name>
    <name type="common">Endomycorrhizal fungus</name>
    <name type="synonym">Glomus mosseae</name>
    <dbReference type="NCBI Taxonomy" id="27381"/>
    <lineage>
        <taxon>Eukaryota</taxon>
        <taxon>Fungi</taxon>
        <taxon>Fungi incertae sedis</taxon>
        <taxon>Mucoromycota</taxon>
        <taxon>Glomeromycotina</taxon>
        <taxon>Glomeromycetes</taxon>
        <taxon>Glomerales</taxon>
        <taxon>Glomeraceae</taxon>
        <taxon>Funneliformis</taxon>
    </lineage>
</organism>
<dbReference type="FunFam" id="1.20.120.310:FF:000003">
    <property type="entry name" value="Sulfhydryl oxidase"/>
    <property type="match status" value="1"/>
</dbReference>
<keyword evidence="3 8" id="KW-0285">Flavoprotein</keyword>
<dbReference type="EC" id="1.8.3.2" evidence="8"/>
<comment type="cofactor">
    <cofactor evidence="1 8">
        <name>FAD</name>
        <dbReference type="ChEBI" id="CHEBI:57692"/>
    </cofactor>
</comment>
<dbReference type="GO" id="GO:0005758">
    <property type="term" value="C:mitochondrial intermembrane space"/>
    <property type="evidence" value="ECO:0007669"/>
    <property type="project" value="UniProtKB-SubCell"/>
</dbReference>
<dbReference type="PROSITE" id="PS51324">
    <property type="entry name" value="ERV_ALR"/>
    <property type="match status" value="1"/>
</dbReference>
<dbReference type="Pfam" id="PF04777">
    <property type="entry name" value="Evr1_Alr"/>
    <property type="match status" value="1"/>
</dbReference>
<evidence type="ECO:0000256" key="3">
    <source>
        <dbReference type="ARBA" id="ARBA00022630"/>
    </source>
</evidence>
<accession>A0A9N9BMJ7</accession>
<evidence type="ECO:0000256" key="8">
    <source>
        <dbReference type="RuleBase" id="RU371123"/>
    </source>
</evidence>
<dbReference type="InterPro" id="IPR039799">
    <property type="entry name" value="ALR/ERV"/>
</dbReference>
<feature type="region of interest" description="Disordered" evidence="9">
    <location>
        <begin position="28"/>
        <end position="53"/>
    </location>
</feature>
<dbReference type="EMBL" id="CAJVPP010001714">
    <property type="protein sequence ID" value="CAG8569698.1"/>
    <property type="molecule type" value="Genomic_DNA"/>
</dbReference>
<dbReference type="GO" id="GO:0050660">
    <property type="term" value="F:flavin adenine dinucleotide binding"/>
    <property type="evidence" value="ECO:0007669"/>
    <property type="project" value="TreeGrafter"/>
</dbReference>
<keyword evidence="4 8" id="KW-0274">FAD</keyword>
<evidence type="ECO:0000313" key="11">
    <source>
        <dbReference type="EMBL" id="CAG8569698.1"/>
    </source>
</evidence>
<comment type="caution">
    <text evidence="11">The sequence shown here is derived from an EMBL/GenBank/DDBJ whole genome shotgun (WGS) entry which is preliminary data.</text>
</comment>
<evidence type="ECO:0000256" key="5">
    <source>
        <dbReference type="ARBA" id="ARBA00023002"/>
    </source>
</evidence>
<evidence type="ECO:0000256" key="9">
    <source>
        <dbReference type="SAM" id="MobiDB-lite"/>
    </source>
</evidence>
<dbReference type="PANTHER" id="PTHR12645">
    <property type="entry name" value="ALR/ERV"/>
    <property type="match status" value="1"/>
</dbReference>
<sequence>MTELLPLQDEYITQLKLNGNRSTKIMASSVNESSKKNPEATTSGGGKPNGVFLDKDGKPCRACTAFRDWTKRGKKKESSQHKVEMTTKEGNATGGNIANNNSSQGLPQDCPPDSEQLGRATWTFLHTMAAYYPEKPSSEQQISMRNLLSGFSQFYPCWYCAEHLREEMNKIPPKVESRRVLGKWLCDMHNIVNERLDKPIFDCNKINERWKDGPKDGRCD</sequence>
<keyword evidence="6" id="KW-0496">Mitochondrion</keyword>
<feature type="compositionally biased region" description="Low complexity" evidence="9">
    <location>
        <begin position="90"/>
        <end position="101"/>
    </location>
</feature>
<feature type="region of interest" description="Disordered" evidence="9">
    <location>
        <begin position="71"/>
        <end position="112"/>
    </location>
</feature>
<feature type="compositionally biased region" description="Basic and acidic residues" evidence="9">
    <location>
        <begin position="71"/>
        <end position="87"/>
    </location>
</feature>
<evidence type="ECO:0000256" key="7">
    <source>
        <dbReference type="ARBA" id="ARBA00023157"/>
    </source>
</evidence>
<dbReference type="AlphaFoldDB" id="A0A9N9BMJ7"/>
<evidence type="ECO:0000256" key="6">
    <source>
        <dbReference type="ARBA" id="ARBA00023128"/>
    </source>
</evidence>
<evidence type="ECO:0000259" key="10">
    <source>
        <dbReference type="PROSITE" id="PS51324"/>
    </source>
</evidence>
<dbReference type="PANTHER" id="PTHR12645:SF0">
    <property type="entry name" value="FAD-LINKED SULFHYDRYL OXIDASE ALR"/>
    <property type="match status" value="1"/>
</dbReference>
<keyword evidence="5 8" id="KW-0560">Oxidoreductase</keyword>
<name>A0A9N9BMJ7_FUNMO</name>
<gene>
    <name evidence="11" type="ORF">FMOSSE_LOCUS7389</name>
</gene>
<feature type="domain" description="ERV/ALR sulfhydryl oxidase" evidence="10">
    <location>
        <begin position="110"/>
        <end position="210"/>
    </location>
</feature>
<evidence type="ECO:0000313" key="12">
    <source>
        <dbReference type="Proteomes" id="UP000789375"/>
    </source>
</evidence>
<keyword evidence="7" id="KW-1015">Disulfide bond</keyword>
<dbReference type="SUPFAM" id="SSF69000">
    <property type="entry name" value="FAD-dependent thiol oxidase"/>
    <property type="match status" value="1"/>
</dbReference>
<keyword evidence="12" id="KW-1185">Reference proteome</keyword>